<dbReference type="Proteomes" id="UP000277300">
    <property type="component" value="Unassembled WGS sequence"/>
</dbReference>
<reference evidence="3 4" key="1">
    <citation type="submission" date="2018-07" db="EMBL/GenBank/DDBJ databases">
        <title>Genome sequencing of oomycete isolates from Chile give support for New Zealand origin for Phytophthora kernoviae and make available the first Nothophytophthora sp. genome.</title>
        <authorList>
            <person name="Studholme D.J."/>
            <person name="Sanfuentes E."/>
            <person name="Panda P."/>
            <person name="Hill R."/>
            <person name="Sambles C."/>
            <person name="Grant M."/>
            <person name="Williams N.M."/>
            <person name="Mcdougal R.L."/>
        </authorList>
    </citation>
    <scope>NUCLEOTIDE SEQUENCE [LARGE SCALE GENOMIC DNA]</scope>
    <source>
        <strain evidence="2">Chile6</strain>
        <strain evidence="1">Chile7</strain>
    </source>
</reference>
<evidence type="ECO:0000313" key="2">
    <source>
        <dbReference type="EMBL" id="RLN62850.1"/>
    </source>
</evidence>
<evidence type="ECO:0000313" key="1">
    <source>
        <dbReference type="EMBL" id="RLN48898.1"/>
    </source>
</evidence>
<dbReference type="EMBL" id="MBAD02002238">
    <property type="protein sequence ID" value="RLN48898.1"/>
    <property type="molecule type" value="Genomic_DNA"/>
</dbReference>
<dbReference type="EMBL" id="MBDO02000110">
    <property type="protein sequence ID" value="RLN62850.1"/>
    <property type="molecule type" value="Genomic_DNA"/>
</dbReference>
<name>A0A3F2RT19_9STRA</name>
<organism evidence="2 3">
    <name type="scientific">Phytophthora kernoviae</name>
    <dbReference type="NCBI Taxonomy" id="325452"/>
    <lineage>
        <taxon>Eukaryota</taxon>
        <taxon>Sar</taxon>
        <taxon>Stramenopiles</taxon>
        <taxon>Oomycota</taxon>
        <taxon>Peronosporomycetes</taxon>
        <taxon>Peronosporales</taxon>
        <taxon>Peronosporaceae</taxon>
        <taxon>Phytophthora</taxon>
    </lineage>
</organism>
<protein>
    <submittedName>
        <fullName evidence="2">Uncharacterized protein</fullName>
    </submittedName>
</protein>
<gene>
    <name evidence="1" type="ORF">BBJ29_006387</name>
    <name evidence="2" type="ORF">BBP00_00004496</name>
</gene>
<comment type="caution">
    <text evidence="2">The sequence shown here is derived from an EMBL/GenBank/DDBJ whole genome shotgun (WGS) entry which is preliminary data.</text>
</comment>
<evidence type="ECO:0000313" key="3">
    <source>
        <dbReference type="Proteomes" id="UP000277300"/>
    </source>
</evidence>
<proteinExistence type="predicted"/>
<dbReference type="Proteomes" id="UP000284657">
    <property type="component" value="Unassembled WGS sequence"/>
</dbReference>
<evidence type="ECO:0000313" key="4">
    <source>
        <dbReference type="Proteomes" id="UP000284657"/>
    </source>
</evidence>
<sequence length="98" mass="11000">MARSVRAFVDVGDIMGHRALVRRLLTGDPPKPVLFQPTPNVPAVYAVLVREDEAFDPETQTHRVTYGMAVFLFMLPVPADMLVQCEGFLRDELSVDKQ</sequence>
<accession>A0A3F2RT19</accession>
<dbReference type="AlphaFoldDB" id="A0A3F2RT19"/>